<accession>A0A6J4RZ28</accession>
<protein>
    <submittedName>
        <fullName evidence="1">Uncharacterized protein</fullName>
    </submittedName>
</protein>
<reference evidence="1" key="1">
    <citation type="submission" date="2020-02" db="EMBL/GenBank/DDBJ databases">
        <authorList>
            <person name="Meier V. D."/>
        </authorList>
    </citation>
    <scope>NUCLEOTIDE SEQUENCE</scope>
    <source>
        <strain evidence="1">AVDCRST_MAG05</strain>
    </source>
</reference>
<name>A0A6J4RZ28_9ACTN</name>
<gene>
    <name evidence="1" type="ORF">AVDCRST_MAG05-1261</name>
</gene>
<dbReference type="EMBL" id="CADCVM010000141">
    <property type="protein sequence ID" value="CAA9480666.1"/>
    <property type="molecule type" value="Genomic_DNA"/>
</dbReference>
<evidence type="ECO:0000313" key="1">
    <source>
        <dbReference type="EMBL" id="CAA9480666.1"/>
    </source>
</evidence>
<organism evidence="1">
    <name type="scientific">uncultured Rubrobacteraceae bacterium</name>
    <dbReference type="NCBI Taxonomy" id="349277"/>
    <lineage>
        <taxon>Bacteria</taxon>
        <taxon>Bacillati</taxon>
        <taxon>Actinomycetota</taxon>
        <taxon>Rubrobacteria</taxon>
        <taxon>Rubrobacterales</taxon>
        <taxon>Rubrobacteraceae</taxon>
        <taxon>environmental samples</taxon>
    </lineage>
</organism>
<proteinExistence type="predicted"/>
<sequence>MTLLWDELIEGVRHRAGVKVHEGLLVVLQLF</sequence>
<dbReference type="AlphaFoldDB" id="A0A6J4RZ28"/>